<reference evidence="2 3" key="4">
    <citation type="journal article" date="2000" name="Virology">
        <title>The brown algal virus EsV-1 particle contains a putative hybrid histidine kinase.</title>
        <authorList>
            <person name="Delaroque N."/>
            <person name="Wolf S."/>
            <person name="Muller D.G."/>
            <person name="Knippers R."/>
        </authorList>
    </citation>
    <scope>NUCLEOTIDE SEQUENCE [LARGE SCALE GENOMIC DNA]</scope>
    <source>
        <strain evidence="3">Isolate New Zealand/Kaikoura/1988</strain>
    </source>
</reference>
<name>Q8QN65_ESV1K</name>
<evidence type="ECO:0000313" key="2">
    <source>
        <dbReference type="EMBL" id="AAK14639.1"/>
    </source>
</evidence>
<dbReference type="Proteomes" id="UP000000864">
    <property type="component" value="Segment"/>
</dbReference>
<dbReference type="KEGG" id="vg:920645"/>
<keyword evidence="3" id="KW-1185">Reference proteome</keyword>
<organismHost>
    <name type="scientific">Ectocarpus siliculosus</name>
    <name type="common">Brown alga</name>
    <name type="synonym">Conferva siliculosa</name>
    <dbReference type="NCBI Taxonomy" id="2880"/>
</organismHost>
<organism evidence="2 3">
    <name type="scientific">Ectocarpus siliculosus virus 1 (isolate New Zealand/Kaikoura/1988)</name>
    <name type="common">EsV-1</name>
    <dbReference type="NCBI Taxonomy" id="654926"/>
    <lineage>
        <taxon>Viruses</taxon>
        <taxon>Varidnaviria</taxon>
        <taxon>Bamfordvirae</taxon>
        <taxon>Nucleocytoviricota</taxon>
        <taxon>Megaviricetes</taxon>
        <taxon>Algavirales</taxon>
        <taxon>Phycodnaviridae</taxon>
        <taxon>Phaeovirus</taxon>
        <taxon>Phaeovirus unasiliculosus</taxon>
        <taxon>Ectocarpus siliculosus virus 1</taxon>
    </lineage>
</organism>
<feature type="region of interest" description="Disordered" evidence="1">
    <location>
        <begin position="61"/>
        <end position="85"/>
    </location>
</feature>
<reference evidence="2 3" key="3">
    <citation type="journal article" date="2000" name="Virology">
        <title>Characterization and immunolocalization of major structural proteins in the brown algal virus EsV-1.</title>
        <authorList>
            <person name="Delaroque N."/>
            <person name="Wolf S."/>
            <person name="Muller D.G."/>
            <person name="Knippers R."/>
        </authorList>
    </citation>
    <scope>NUCLEOTIDE SEQUENCE [LARGE SCALE GENOMIC DNA]</scope>
    <source>
        <strain evidence="3">Isolate New Zealand/Kaikoura/1988</strain>
    </source>
</reference>
<accession>Q8QN65</accession>
<reference evidence="2 3" key="2">
    <citation type="journal article" date="1998" name="Adv. Virus Res.">
        <title>Viruses in marine brown algae.</title>
        <authorList>
            <person name="Muller D.G."/>
            <person name="Kapp M."/>
            <person name="Knippers R."/>
        </authorList>
    </citation>
    <scope>NUCLEOTIDE SEQUENCE [LARGE SCALE GENOMIC DNA]</scope>
    <source>
        <strain evidence="3">Isolate New Zealand/Kaikoura/1988</strain>
    </source>
</reference>
<dbReference type="EMBL" id="AF204951">
    <property type="protein sequence ID" value="AAK14639.1"/>
    <property type="molecule type" value="Genomic_DNA"/>
</dbReference>
<reference evidence="2 3" key="1">
    <citation type="journal article" date="1995" name="Virology">
        <title>Coat protein of the Ectocarpus siliculosus virus.</title>
        <authorList>
            <person name="Klein M."/>
            <person name="Lanka S.T."/>
            <person name="Knippers R."/>
            <person name="Muller D.G."/>
        </authorList>
    </citation>
    <scope>NUCLEOTIDE SEQUENCE [LARGE SCALE GENOMIC DNA]</scope>
    <source>
        <strain evidence="3">Isolate New Zealand/Kaikoura/1988</strain>
    </source>
</reference>
<gene>
    <name evidence="2" type="primary">ORF 225</name>
</gene>
<evidence type="ECO:0000313" key="3">
    <source>
        <dbReference type="Proteomes" id="UP000000864"/>
    </source>
</evidence>
<sequence>MGNCLPCLREKEVDRRSARTSYFDAKLREKQVMAYTSSEFNKEKKLGVNVKYKITLTSPKKQLQSTKLDRRSDGCAIDDTKGATA</sequence>
<evidence type="ECO:0000256" key="1">
    <source>
        <dbReference type="SAM" id="MobiDB-lite"/>
    </source>
</evidence>
<feature type="compositionally biased region" description="Basic and acidic residues" evidence="1">
    <location>
        <begin position="67"/>
        <end position="85"/>
    </location>
</feature>
<proteinExistence type="predicted"/>
<protein>
    <submittedName>
        <fullName evidence="2">EsV-1-225</fullName>
    </submittedName>
</protein>